<reference evidence="3" key="1">
    <citation type="submission" date="2019-08" db="EMBL/GenBank/DDBJ databases">
        <authorList>
            <person name="Kucharzyk K."/>
            <person name="Murdoch R.W."/>
            <person name="Higgins S."/>
            <person name="Loffler F."/>
        </authorList>
    </citation>
    <scope>NUCLEOTIDE SEQUENCE</scope>
</reference>
<comment type="caution">
    <text evidence="3">The sequence shown here is derived from an EMBL/GenBank/DDBJ whole genome shotgun (WGS) entry which is preliminary data.</text>
</comment>
<dbReference type="AlphaFoldDB" id="A0A645BGZ4"/>
<dbReference type="PANTHER" id="PTHR32022">
    <property type="entry name" value="D-GLUTAMATE CYCLASE, MITOCHONDRIAL"/>
    <property type="match status" value="1"/>
</dbReference>
<dbReference type="InterPro" id="IPR016938">
    <property type="entry name" value="UPF0317"/>
</dbReference>
<dbReference type="PIRSF" id="PIRSF029755">
    <property type="entry name" value="UCP029755"/>
    <property type="match status" value="1"/>
</dbReference>
<dbReference type="Gene3D" id="3.30.2040.10">
    <property type="entry name" value="PSTPO5379-like domain"/>
    <property type="match status" value="1"/>
</dbReference>
<dbReference type="Pfam" id="PF07286">
    <property type="entry name" value="D-Glu_cyclase"/>
    <property type="match status" value="1"/>
</dbReference>
<keyword evidence="2 3" id="KW-0456">Lyase</keyword>
<accession>A0A645BGZ4</accession>
<gene>
    <name evidence="3" type="ORF">SDC9_111532</name>
</gene>
<dbReference type="InterPro" id="IPR009906">
    <property type="entry name" value="D-Glu_cyclase"/>
</dbReference>
<dbReference type="FunFam" id="3.30.2040.10:FF:000001">
    <property type="entry name" value="D-glutamate cyclase, mitochondrial"/>
    <property type="match status" value="1"/>
</dbReference>
<dbReference type="SUPFAM" id="SSF160920">
    <property type="entry name" value="PSTPO5379-like"/>
    <property type="match status" value="1"/>
</dbReference>
<dbReference type="GO" id="GO:0047820">
    <property type="term" value="F:D-glutamate cyclase activity"/>
    <property type="evidence" value="ECO:0007669"/>
    <property type="project" value="TreeGrafter"/>
</dbReference>
<evidence type="ECO:0000256" key="2">
    <source>
        <dbReference type="ARBA" id="ARBA00023239"/>
    </source>
</evidence>
<dbReference type="EC" id="4.2.1.-" evidence="3"/>
<dbReference type="EMBL" id="VSSQ01020068">
    <property type="protein sequence ID" value="MPM64645.1"/>
    <property type="molecule type" value="Genomic_DNA"/>
</dbReference>
<dbReference type="GO" id="GO:0006536">
    <property type="term" value="P:glutamate metabolic process"/>
    <property type="evidence" value="ECO:0007669"/>
    <property type="project" value="TreeGrafter"/>
</dbReference>
<dbReference type="InterPro" id="IPR038021">
    <property type="entry name" value="Putative_hydro-lyase"/>
</dbReference>
<organism evidence="3">
    <name type="scientific">bioreactor metagenome</name>
    <dbReference type="NCBI Taxonomy" id="1076179"/>
    <lineage>
        <taxon>unclassified sequences</taxon>
        <taxon>metagenomes</taxon>
        <taxon>ecological metagenomes</taxon>
    </lineage>
</organism>
<evidence type="ECO:0000313" key="3">
    <source>
        <dbReference type="EMBL" id="MPM64645.1"/>
    </source>
</evidence>
<dbReference type="Gene3D" id="3.40.1640.10">
    <property type="entry name" value="PSTPO5379-like"/>
    <property type="match status" value="1"/>
</dbReference>
<protein>
    <submittedName>
        <fullName evidence="3">Putative hydro-lyase</fullName>
        <ecNumber evidence="3">4.2.1.-</ecNumber>
    </submittedName>
</protein>
<sequence>MSDFYFKSPGEARLFFRKSETAIPTAGLCPEYIQANLVILSDEDSPEFLEFAHMNPKPCPLLEVLCDGTPISKEMAPQSDVTTDIPKYSVYKNGVLVEEPLSVQQYWDKNMTGFLIGCSLTFEAALVNAGIRLKHYEENKRVPMYDTNIACAPTKKFFGNYVVSMRPIKKDLIDTAVEITSKMEYAHGAPVHIGDPSKIGITNVNCPDYGDALSINDDEVPVFWACGVTPQAVAKKAKPKMMIAHSPGYMLICDKKIF</sequence>
<dbReference type="NCBIfam" id="NF003969">
    <property type="entry name" value="PRK05463.1"/>
    <property type="match status" value="1"/>
</dbReference>
<proteinExistence type="inferred from homology"/>
<comment type="similarity">
    <text evidence="1">Belongs to the D-glutamate cyclase family.</text>
</comment>
<name>A0A645BGZ4_9ZZZZ</name>
<dbReference type="PANTHER" id="PTHR32022:SF10">
    <property type="entry name" value="D-GLUTAMATE CYCLASE, MITOCHONDRIAL"/>
    <property type="match status" value="1"/>
</dbReference>
<evidence type="ECO:0000256" key="1">
    <source>
        <dbReference type="ARBA" id="ARBA00007896"/>
    </source>
</evidence>